<proteinExistence type="predicted"/>
<gene>
    <name evidence="2" type="ORF">ACFQ07_28465</name>
</gene>
<evidence type="ECO:0000313" key="3">
    <source>
        <dbReference type="Proteomes" id="UP001597083"/>
    </source>
</evidence>
<keyword evidence="3" id="KW-1185">Reference proteome</keyword>
<protein>
    <recommendedName>
        <fullName evidence="1">Carrier domain-containing protein</fullName>
    </recommendedName>
</protein>
<name>A0ABW3CNV8_9ACTN</name>
<dbReference type="EMBL" id="JBHTIR010004011">
    <property type="protein sequence ID" value="MFD0856206.1"/>
    <property type="molecule type" value="Genomic_DNA"/>
</dbReference>
<dbReference type="PROSITE" id="PS50075">
    <property type="entry name" value="CARRIER"/>
    <property type="match status" value="1"/>
</dbReference>
<feature type="domain" description="Carrier" evidence="1">
    <location>
        <begin position="1"/>
        <end position="82"/>
    </location>
</feature>
<dbReference type="Proteomes" id="UP001597083">
    <property type="component" value="Unassembled WGS sequence"/>
</dbReference>
<organism evidence="2 3">
    <name type="scientific">Actinomadura adrarensis</name>
    <dbReference type="NCBI Taxonomy" id="1819600"/>
    <lineage>
        <taxon>Bacteria</taxon>
        <taxon>Bacillati</taxon>
        <taxon>Actinomycetota</taxon>
        <taxon>Actinomycetes</taxon>
        <taxon>Streptosporangiales</taxon>
        <taxon>Thermomonosporaceae</taxon>
        <taxon>Actinomadura</taxon>
    </lineage>
</organism>
<dbReference type="InterPro" id="IPR009081">
    <property type="entry name" value="PP-bd_ACP"/>
</dbReference>
<reference evidence="3" key="1">
    <citation type="journal article" date="2019" name="Int. J. Syst. Evol. Microbiol.">
        <title>The Global Catalogue of Microorganisms (GCM) 10K type strain sequencing project: providing services to taxonomists for standard genome sequencing and annotation.</title>
        <authorList>
            <consortium name="The Broad Institute Genomics Platform"/>
            <consortium name="The Broad Institute Genome Sequencing Center for Infectious Disease"/>
            <person name="Wu L."/>
            <person name="Ma J."/>
        </authorList>
    </citation>
    <scope>NUCLEOTIDE SEQUENCE [LARGE SCALE GENOMIC DNA]</scope>
    <source>
        <strain evidence="3">JCM 31696</strain>
    </source>
</reference>
<comment type="caution">
    <text evidence="2">The sequence shown here is derived from an EMBL/GenBank/DDBJ whole genome shotgun (WGS) entry which is preliminary data.</text>
</comment>
<evidence type="ECO:0000313" key="2">
    <source>
        <dbReference type="EMBL" id="MFD0856206.1"/>
    </source>
</evidence>
<dbReference type="SUPFAM" id="SSF47336">
    <property type="entry name" value="ACP-like"/>
    <property type="match status" value="1"/>
</dbReference>
<sequence length="89" mass="9873">MEREAFYRTMIEFVNGLTDESGGEKVAPDDNLFDNGYLSSLSVVQVMTFLEELSGGILDPALYDLESFSTLERLYGVLEDLRTPAEAVA</sequence>
<accession>A0ABW3CNV8</accession>
<dbReference type="InterPro" id="IPR036736">
    <property type="entry name" value="ACP-like_sf"/>
</dbReference>
<dbReference type="Gene3D" id="1.10.1200.10">
    <property type="entry name" value="ACP-like"/>
    <property type="match status" value="1"/>
</dbReference>
<evidence type="ECO:0000259" key="1">
    <source>
        <dbReference type="PROSITE" id="PS50075"/>
    </source>
</evidence>